<keyword evidence="4" id="KW-0337">GPI-anchor biosynthesis</keyword>
<evidence type="ECO:0000256" key="4">
    <source>
        <dbReference type="ARBA" id="ARBA00022502"/>
    </source>
</evidence>
<comment type="subcellular location">
    <subcellularLocation>
        <location evidence="1">Endoplasmic reticulum membrane</location>
        <topology evidence="1">Multi-pass membrane protein</topology>
    </subcellularLocation>
</comment>
<accession>A0A835S251</accession>
<keyword evidence="8 11" id="KW-0472">Membrane</keyword>
<dbReference type="InterPro" id="IPR008700">
    <property type="entry name" value="TypeIII_avirulence_cleave"/>
</dbReference>
<name>A0A835S251_VANPL</name>
<protein>
    <recommendedName>
        <fullName evidence="12">RIN4 pathogenic type III effector avirulence factor Avr cleavage site domain-containing protein</fullName>
    </recommendedName>
</protein>
<dbReference type="Proteomes" id="UP000639772">
    <property type="component" value="Chromosome 1"/>
</dbReference>
<keyword evidence="9" id="KW-0325">Glycoprotein</keyword>
<comment type="pathway">
    <text evidence="2">Glycolipid biosynthesis; glycosylphosphatidylinositol-anchor biosynthesis.</text>
</comment>
<evidence type="ECO:0000256" key="1">
    <source>
        <dbReference type="ARBA" id="ARBA00004477"/>
    </source>
</evidence>
<feature type="compositionally biased region" description="Polar residues" evidence="10">
    <location>
        <begin position="190"/>
        <end position="215"/>
    </location>
</feature>
<evidence type="ECO:0000256" key="5">
    <source>
        <dbReference type="ARBA" id="ARBA00022692"/>
    </source>
</evidence>
<sequence length="382" mass="42205">ELDVLYRHHACYNLVSCATTLDSLSKLVQSLPRMIVMEEIGKQVKNSLDAAGLAENNTYLGKYNASAAASLQARSLAEDAFFHSSIMSISYSSLEHYFAIYMPFFAPVLLHLILAVVREVARYRRERAKRFLYKSSSKKGLHAIMQLENLDVLCSEEASHFGKEEGDGDIPNQIADQHKTPGMTIKPSDTDGSTSAVIDGESSANSLSAPTVTESENPKTRENNPQGHTASPQRRTTIVSSGVSSPSWEKKGPSDGLHGTAPTTPGRSRLWVGSRSDESPEESWAVPKFGEWDESNPASADGFTGIFEKVREEKHTSATKVPMLNDDSVYLSSFQRDKGSKKSAVSAFIPFAFLEDKLDDETRTAFQCLQKRRCFCFIWGKK</sequence>
<gene>
    <name evidence="13" type="ORF">HPP92_001235</name>
</gene>
<feature type="non-terminal residue" evidence="13">
    <location>
        <position position="1"/>
    </location>
</feature>
<feature type="domain" description="RIN4 pathogenic type III effector avirulence factor Avr cleavage site" evidence="12">
    <location>
        <begin position="285"/>
        <end position="314"/>
    </location>
</feature>
<feature type="region of interest" description="Disordered" evidence="10">
    <location>
        <begin position="161"/>
        <end position="297"/>
    </location>
</feature>
<dbReference type="UniPathway" id="UPA00196"/>
<dbReference type="GO" id="GO:0016255">
    <property type="term" value="P:attachment of GPI anchor to protein"/>
    <property type="evidence" value="ECO:0007669"/>
    <property type="project" value="InterPro"/>
</dbReference>
<keyword evidence="5 11" id="KW-0812">Transmembrane</keyword>
<dbReference type="PANTHER" id="PTHR21072:SF13">
    <property type="entry name" value="GPI TRANSAMIDASE COMPONENT PIG-S"/>
    <property type="match status" value="1"/>
</dbReference>
<evidence type="ECO:0000256" key="11">
    <source>
        <dbReference type="SAM" id="Phobius"/>
    </source>
</evidence>
<evidence type="ECO:0000256" key="3">
    <source>
        <dbReference type="ARBA" id="ARBA00005316"/>
    </source>
</evidence>
<dbReference type="Pfam" id="PF10510">
    <property type="entry name" value="PIG-S"/>
    <property type="match status" value="1"/>
</dbReference>
<comment type="caution">
    <text evidence="13">The sequence shown here is derived from an EMBL/GenBank/DDBJ whole genome shotgun (WGS) entry which is preliminary data.</text>
</comment>
<proteinExistence type="inferred from homology"/>
<evidence type="ECO:0000313" key="14">
    <source>
        <dbReference type="Proteomes" id="UP000639772"/>
    </source>
</evidence>
<dbReference type="AlphaFoldDB" id="A0A835S251"/>
<evidence type="ECO:0000259" key="12">
    <source>
        <dbReference type="Pfam" id="PF05627"/>
    </source>
</evidence>
<dbReference type="PANTHER" id="PTHR21072">
    <property type="entry name" value="GPI TRANSAMIDASE COMPONENT PIG-S"/>
    <property type="match status" value="1"/>
</dbReference>
<evidence type="ECO:0000256" key="6">
    <source>
        <dbReference type="ARBA" id="ARBA00022824"/>
    </source>
</evidence>
<dbReference type="GO" id="GO:0006506">
    <property type="term" value="P:GPI anchor biosynthetic process"/>
    <property type="evidence" value="ECO:0007669"/>
    <property type="project" value="UniProtKB-UniPathway"/>
</dbReference>
<feature type="transmembrane region" description="Helical" evidence="11">
    <location>
        <begin position="97"/>
        <end position="117"/>
    </location>
</feature>
<keyword evidence="7 11" id="KW-1133">Transmembrane helix</keyword>
<organism evidence="13 14">
    <name type="scientific">Vanilla planifolia</name>
    <name type="common">Vanilla</name>
    <dbReference type="NCBI Taxonomy" id="51239"/>
    <lineage>
        <taxon>Eukaryota</taxon>
        <taxon>Viridiplantae</taxon>
        <taxon>Streptophyta</taxon>
        <taxon>Embryophyta</taxon>
        <taxon>Tracheophyta</taxon>
        <taxon>Spermatophyta</taxon>
        <taxon>Magnoliopsida</taxon>
        <taxon>Liliopsida</taxon>
        <taxon>Asparagales</taxon>
        <taxon>Orchidaceae</taxon>
        <taxon>Vanilloideae</taxon>
        <taxon>Vanilleae</taxon>
        <taxon>Vanilla</taxon>
    </lineage>
</organism>
<keyword evidence="6" id="KW-0256">Endoplasmic reticulum</keyword>
<reference evidence="13 14" key="1">
    <citation type="journal article" date="2020" name="Nat. Food">
        <title>A phased Vanilla planifolia genome enables genetic improvement of flavour and production.</title>
        <authorList>
            <person name="Hasing T."/>
            <person name="Tang H."/>
            <person name="Brym M."/>
            <person name="Khazi F."/>
            <person name="Huang T."/>
            <person name="Chambers A.H."/>
        </authorList>
    </citation>
    <scope>NUCLEOTIDE SEQUENCE [LARGE SCALE GENOMIC DNA]</scope>
    <source>
        <tissue evidence="13">Leaf</tissue>
    </source>
</reference>
<dbReference type="EMBL" id="JADCNM010000001">
    <property type="protein sequence ID" value="KAG0501163.1"/>
    <property type="molecule type" value="Genomic_DNA"/>
</dbReference>
<evidence type="ECO:0000313" key="13">
    <source>
        <dbReference type="EMBL" id="KAG0501163.1"/>
    </source>
</evidence>
<comment type="similarity">
    <text evidence="3">Belongs to the PIGS family.</text>
</comment>
<evidence type="ECO:0000256" key="2">
    <source>
        <dbReference type="ARBA" id="ARBA00004687"/>
    </source>
</evidence>
<evidence type="ECO:0000256" key="9">
    <source>
        <dbReference type="ARBA" id="ARBA00023180"/>
    </source>
</evidence>
<dbReference type="Pfam" id="PF05627">
    <property type="entry name" value="AvrRpt-cleavage"/>
    <property type="match status" value="1"/>
</dbReference>
<dbReference type="InterPro" id="IPR019540">
    <property type="entry name" value="PtdIno-glycan_biosynth_class_S"/>
</dbReference>
<evidence type="ECO:0000256" key="8">
    <source>
        <dbReference type="ARBA" id="ARBA00023136"/>
    </source>
</evidence>
<feature type="compositionally biased region" description="Polar residues" evidence="10">
    <location>
        <begin position="223"/>
        <end position="247"/>
    </location>
</feature>
<dbReference type="OrthoDB" id="1109067at2759"/>
<evidence type="ECO:0000256" key="7">
    <source>
        <dbReference type="ARBA" id="ARBA00022989"/>
    </source>
</evidence>
<dbReference type="GO" id="GO:0042765">
    <property type="term" value="C:GPI-anchor transamidase complex"/>
    <property type="evidence" value="ECO:0007669"/>
    <property type="project" value="InterPro"/>
</dbReference>
<evidence type="ECO:0000256" key="10">
    <source>
        <dbReference type="SAM" id="MobiDB-lite"/>
    </source>
</evidence>